<evidence type="ECO:0000313" key="1">
    <source>
        <dbReference type="EMBL" id="OJG14004.1"/>
    </source>
</evidence>
<evidence type="ECO:0008006" key="3">
    <source>
        <dbReference type="Google" id="ProtNLM"/>
    </source>
</evidence>
<dbReference type="EMBL" id="JXKG01000027">
    <property type="protein sequence ID" value="OJG14004.1"/>
    <property type="molecule type" value="Genomic_DNA"/>
</dbReference>
<dbReference type="NCBIfam" id="NF033831">
    <property type="entry name" value="sce7725_fam"/>
    <property type="match status" value="1"/>
</dbReference>
<sequence>MYYPYLRGKQFDLLALRQLSEENKLSAAIHPVIEPVKDNPALFKLIKQFEAVKQPFSLIANPQAGDFLTVSGQEKLQHITNKKARLLTGVSDDLKDAQLLIAQNAESLKENGNIQLEVPTIAPMEFRLLQHIKGPLVLSEDHFLRLKANYYRVIPDEIFSTTHLTFSKRGFVGFSDFSIDSRIYYEQSYPTREIVLHLIYFTADKQLRIHHFVSPEDELPDFASRFFAVMAEVLEFVPLQRQIDTSGLKLLKENYFKKKFPGMGVLRKASVMHHLELMSRFFDQQSE</sequence>
<organism evidence="1 2">
    <name type="scientific">Enterococcus canintestini</name>
    <dbReference type="NCBI Taxonomy" id="317010"/>
    <lineage>
        <taxon>Bacteria</taxon>
        <taxon>Bacillati</taxon>
        <taxon>Bacillota</taxon>
        <taxon>Bacilli</taxon>
        <taxon>Lactobacillales</taxon>
        <taxon>Enterococcaceae</taxon>
        <taxon>Enterococcus</taxon>
    </lineage>
</organism>
<accession>A0A1L8R2M6</accession>
<dbReference type="STRING" id="317010.RU96_GL001434"/>
<dbReference type="Proteomes" id="UP000182835">
    <property type="component" value="Unassembled WGS sequence"/>
</dbReference>
<reference evidence="1 2" key="1">
    <citation type="submission" date="2014-12" db="EMBL/GenBank/DDBJ databases">
        <title>Draft genome sequences of 29 type strains of Enterococci.</title>
        <authorList>
            <person name="Zhong Z."/>
            <person name="Sun Z."/>
            <person name="Liu W."/>
            <person name="Zhang W."/>
            <person name="Zhang H."/>
        </authorList>
    </citation>
    <scope>NUCLEOTIDE SEQUENCE [LARGE SCALE GENOMIC DNA]</scope>
    <source>
        <strain evidence="1 2">DSM 21207</strain>
    </source>
</reference>
<comment type="caution">
    <text evidence="1">The sequence shown here is derived from an EMBL/GenBank/DDBJ whole genome shotgun (WGS) entry which is preliminary data.</text>
</comment>
<name>A0A1L8R2M6_9ENTE</name>
<dbReference type="InterPro" id="IPR047727">
    <property type="entry name" value="Sce7725-like"/>
</dbReference>
<dbReference type="RefSeq" id="WP_071865645.1">
    <property type="nucleotide sequence ID" value="NZ_JBHLVQ010000004.1"/>
</dbReference>
<gene>
    <name evidence="1" type="ORF">RU96_GL001434</name>
</gene>
<protein>
    <recommendedName>
        <fullName evidence="3">Sce7725 family protein</fullName>
    </recommendedName>
</protein>
<dbReference type="OrthoDB" id="8910160at2"/>
<evidence type="ECO:0000313" key="2">
    <source>
        <dbReference type="Proteomes" id="UP000182835"/>
    </source>
</evidence>
<dbReference type="AlphaFoldDB" id="A0A1L8R2M6"/>
<proteinExistence type="predicted"/>